<keyword evidence="2" id="KW-1185">Reference proteome</keyword>
<accession>A0ABY1QR73</accession>
<evidence type="ECO:0000313" key="1">
    <source>
        <dbReference type="EMBL" id="SMP78254.1"/>
    </source>
</evidence>
<protein>
    <submittedName>
        <fullName evidence="1">Uncharacterized protein</fullName>
    </submittedName>
</protein>
<gene>
    <name evidence="1" type="ORF">SAMN06265222_12515</name>
</gene>
<sequence length="204" mass="22804">MQRVLVTLMFFRLVHRDYDEPSRAREPTVFEIQNLSRVPGDAYRYSIEISPCRPVATHPQYHQLWTRLMPLSDMLTCPESELAKIITSDEPYSSGRWLQAKNIAMIQLSKLGEILNLGTYKELSAGFELVGEPLPDGPWPERTPPALVAAIAALTDDEIQTVARAWSNDPELEGNAPGILAAYLSDFRGFASDCSLPIFLVNAL</sequence>
<name>A0ABY1QR73_9BACT</name>
<organism evidence="1 2">
    <name type="scientific">Neorhodopirellula lusitana</name>
    <dbReference type="NCBI Taxonomy" id="445327"/>
    <lineage>
        <taxon>Bacteria</taxon>
        <taxon>Pseudomonadati</taxon>
        <taxon>Planctomycetota</taxon>
        <taxon>Planctomycetia</taxon>
        <taxon>Pirellulales</taxon>
        <taxon>Pirellulaceae</taxon>
        <taxon>Neorhodopirellula</taxon>
    </lineage>
</organism>
<proteinExistence type="predicted"/>
<comment type="caution">
    <text evidence="1">The sequence shown here is derived from an EMBL/GenBank/DDBJ whole genome shotgun (WGS) entry which is preliminary data.</text>
</comment>
<reference evidence="1 2" key="1">
    <citation type="submission" date="2017-05" db="EMBL/GenBank/DDBJ databases">
        <authorList>
            <person name="Varghese N."/>
            <person name="Submissions S."/>
        </authorList>
    </citation>
    <scope>NUCLEOTIDE SEQUENCE [LARGE SCALE GENOMIC DNA]</scope>
    <source>
        <strain evidence="1 2">DSM 25457</strain>
    </source>
</reference>
<evidence type="ECO:0000313" key="2">
    <source>
        <dbReference type="Proteomes" id="UP001158067"/>
    </source>
</evidence>
<dbReference type="Proteomes" id="UP001158067">
    <property type="component" value="Unassembled WGS sequence"/>
</dbReference>
<dbReference type="EMBL" id="FXUG01000025">
    <property type="protein sequence ID" value="SMP78254.1"/>
    <property type="molecule type" value="Genomic_DNA"/>
</dbReference>